<dbReference type="Gene3D" id="3.10.620.30">
    <property type="match status" value="1"/>
</dbReference>
<accession>A0A9W6M1E8</accession>
<dbReference type="PANTHER" id="PTHR42736:SF1">
    <property type="entry name" value="PROTEIN-GLUTAMINE GAMMA-GLUTAMYLTRANSFERASE"/>
    <property type="match status" value="1"/>
</dbReference>
<keyword evidence="2" id="KW-0812">Transmembrane</keyword>
<reference evidence="4" key="2">
    <citation type="submission" date="2023-01" db="EMBL/GenBank/DDBJ databases">
        <authorList>
            <person name="Sun Q."/>
            <person name="Evtushenko L."/>
        </authorList>
    </citation>
    <scope>NUCLEOTIDE SEQUENCE</scope>
    <source>
        <strain evidence="4">VKM Ac-1401</strain>
    </source>
</reference>
<feature type="transmembrane region" description="Helical" evidence="2">
    <location>
        <begin position="635"/>
        <end position="661"/>
    </location>
</feature>
<reference evidence="4" key="1">
    <citation type="journal article" date="2014" name="Int. J. Syst. Evol. Microbiol.">
        <title>Complete genome sequence of Corynebacterium casei LMG S-19264T (=DSM 44701T), isolated from a smear-ripened cheese.</title>
        <authorList>
            <consortium name="US DOE Joint Genome Institute (JGI-PGF)"/>
            <person name="Walter F."/>
            <person name="Albersmeier A."/>
            <person name="Kalinowski J."/>
            <person name="Ruckert C."/>
        </authorList>
    </citation>
    <scope>NUCLEOTIDE SEQUENCE</scope>
    <source>
        <strain evidence="4">VKM Ac-1401</strain>
    </source>
</reference>
<feature type="compositionally biased region" description="Polar residues" evidence="1">
    <location>
        <begin position="579"/>
        <end position="591"/>
    </location>
</feature>
<feature type="transmembrane region" description="Helical" evidence="2">
    <location>
        <begin position="197"/>
        <end position="216"/>
    </location>
</feature>
<feature type="region of interest" description="Disordered" evidence="1">
    <location>
        <begin position="577"/>
        <end position="628"/>
    </location>
</feature>
<gene>
    <name evidence="4" type="ORF">GCM10017584_33060</name>
</gene>
<dbReference type="Pfam" id="PF11992">
    <property type="entry name" value="TgpA_N"/>
    <property type="match status" value="1"/>
</dbReference>
<dbReference type="SUPFAM" id="SSF54001">
    <property type="entry name" value="Cysteine proteinases"/>
    <property type="match status" value="1"/>
</dbReference>
<feature type="transmembrane region" description="Helical" evidence="2">
    <location>
        <begin position="239"/>
        <end position="261"/>
    </location>
</feature>
<feature type="transmembrane region" description="Helical" evidence="2">
    <location>
        <begin position="24"/>
        <end position="44"/>
    </location>
</feature>
<evidence type="ECO:0000256" key="1">
    <source>
        <dbReference type="SAM" id="MobiDB-lite"/>
    </source>
</evidence>
<keyword evidence="4" id="KW-0378">Hydrolase</keyword>
<protein>
    <submittedName>
        <fullName evidence="4">Cysteine protease</fullName>
    </submittedName>
</protein>
<dbReference type="SMART" id="SM00460">
    <property type="entry name" value="TGc"/>
    <property type="match status" value="1"/>
</dbReference>
<evidence type="ECO:0000259" key="3">
    <source>
        <dbReference type="SMART" id="SM00460"/>
    </source>
</evidence>
<keyword evidence="4" id="KW-0645">Protease</keyword>
<feature type="transmembrane region" description="Helical" evidence="2">
    <location>
        <begin position="137"/>
        <end position="160"/>
    </location>
</feature>
<dbReference type="PANTHER" id="PTHR42736">
    <property type="entry name" value="PROTEIN-GLUTAMINE GAMMA-GLUTAMYLTRANSFERASE"/>
    <property type="match status" value="1"/>
</dbReference>
<name>A0A9W6M1E8_9MICO</name>
<evidence type="ECO:0000313" key="5">
    <source>
        <dbReference type="Proteomes" id="UP001142372"/>
    </source>
</evidence>
<dbReference type="EMBL" id="BSEN01000015">
    <property type="protein sequence ID" value="GLJ77732.1"/>
    <property type="molecule type" value="Genomic_DNA"/>
</dbReference>
<comment type="caution">
    <text evidence="4">The sequence shown here is derived from an EMBL/GenBank/DDBJ whole genome shotgun (WGS) entry which is preliminary data.</text>
</comment>
<organism evidence="4 5">
    <name type="scientific">Leifsonia poae</name>
    <dbReference type="NCBI Taxonomy" id="110933"/>
    <lineage>
        <taxon>Bacteria</taxon>
        <taxon>Bacillati</taxon>
        <taxon>Actinomycetota</taxon>
        <taxon>Actinomycetes</taxon>
        <taxon>Micrococcales</taxon>
        <taxon>Microbacteriaceae</taxon>
        <taxon>Leifsonia</taxon>
    </lineage>
</organism>
<dbReference type="Pfam" id="PF01841">
    <property type="entry name" value="Transglut_core"/>
    <property type="match status" value="1"/>
</dbReference>
<dbReference type="GO" id="GO:0006508">
    <property type="term" value="P:proteolysis"/>
    <property type="evidence" value="ECO:0007669"/>
    <property type="project" value="UniProtKB-KW"/>
</dbReference>
<feature type="domain" description="Transglutaminase-like" evidence="3">
    <location>
        <begin position="510"/>
        <end position="579"/>
    </location>
</feature>
<feature type="transmembrane region" description="Helical" evidence="2">
    <location>
        <begin position="172"/>
        <end position="191"/>
    </location>
</feature>
<dbReference type="InterPro" id="IPR038765">
    <property type="entry name" value="Papain-like_cys_pep_sf"/>
</dbReference>
<dbReference type="Proteomes" id="UP001142372">
    <property type="component" value="Unassembled WGS sequence"/>
</dbReference>
<evidence type="ECO:0000256" key="2">
    <source>
        <dbReference type="SAM" id="Phobius"/>
    </source>
</evidence>
<dbReference type="RefSeq" id="WP_271178351.1">
    <property type="nucleotide sequence ID" value="NZ_BAAAJO010000003.1"/>
</dbReference>
<feature type="transmembrane region" description="Helical" evidence="2">
    <location>
        <begin position="76"/>
        <end position="98"/>
    </location>
</feature>
<proteinExistence type="predicted"/>
<dbReference type="GO" id="GO:0008233">
    <property type="term" value="F:peptidase activity"/>
    <property type="evidence" value="ECO:0007669"/>
    <property type="project" value="UniProtKB-KW"/>
</dbReference>
<keyword evidence="2" id="KW-1133">Transmembrane helix</keyword>
<dbReference type="AlphaFoldDB" id="A0A9W6M1E8"/>
<keyword evidence="5" id="KW-1185">Reference proteome</keyword>
<dbReference type="InterPro" id="IPR052901">
    <property type="entry name" value="Bact_TGase-like"/>
</dbReference>
<sequence>MTATTTRSAPKAPATSQTVDRLGATAWTDVAVLTVLSVLAVLGFEPAFGHYAFLLASLGGIAVGTVAAVVCRLFRLPVPISIAIALAAYFVFGTPLAMPGQATMVVLPSLDSLSGLVLGAVFGWADAVTLQAPLEAPPYVAVVPYFATWLVALVSVTLALRWLPRARSRGTARAAAVLIAPAVLFVAGILLGTRDPFFAGVRGVLFAGIAIVWLGWRRGRTREHSVDVAVDPGLRRRKLVGTGIVVIGAVAVGALAGSVLAPPASSRFVLRQEVTPPFDPLDYPSPLAGFRQYTKDLEKTELFTVDGLQSGQLIRLASMDSYDGVVWSVTDPSDSTDASGSFELLGSTIPRPPLFTPGGTSEATIAIRQYSDVWLPTLGYMTQLGFDAHRGTDPSETVRVNTATGTTAITSGVGVGLRYTVDATAQRLPSDKTLAKVAPARLTLPPVTNVPDIVSSKAEEYAGSSSTAIQKLRNIERSLKTFGYLSHGRASDPVPSRAGEGADRMTDLFAKSPMVGDQEQYASAFALMARHLGYPTRVVMGFAPKVATGSTTTVTGNDVTAWDEVAFDGVGWVPFFPTPTKTDAPRNQTTRPKLEPQPQVRQPPAANPKPQDLLTPVKTKDNERKPPHTSFSLPGWVWVVGGVIVIPLVLYFVPLLVIAALKRRRRRRRERVGAADRRAAGAWDELADGYAELGLTVPANATRRQAASAFERQAAAQNLRVPDAGLVPLAERIDGAVFDGSAVSDERVGDAWSRSDDAVREARRSAGWLRRRLASFRYRRARRRPRP</sequence>
<feature type="transmembrane region" description="Helical" evidence="2">
    <location>
        <begin position="51"/>
        <end position="70"/>
    </location>
</feature>
<keyword evidence="2" id="KW-0472">Membrane</keyword>
<dbReference type="InterPro" id="IPR021878">
    <property type="entry name" value="TgpA_N"/>
</dbReference>
<evidence type="ECO:0000313" key="4">
    <source>
        <dbReference type="EMBL" id="GLJ77732.1"/>
    </source>
</evidence>
<dbReference type="InterPro" id="IPR002931">
    <property type="entry name" value="Transglutaminase-like"/>
</dbReference>